<dbReference type="Proteomes" id="UP000451471">
    <property type="component" value="Unassembled WGS sequence"/>
</dbReference>
<dbReference type="SUPFAM" id="SSF53649">
    <property type="entry name" value="Alkaline phosphatase-like"/>
    <property type="match status" value="1"/>
</dbReference>
<evidence type="ECO:0000256" key="2">
    <source>
        <dbReference type="ARBA" id="ARBA00022723"/>
    </source>
</evidence>
<keyword evidence="2" id="KW-0479">Metal-binding</keyword>
<evidence type="ECO:0000256" key="3">
    <source>
        <dbReference type="ARBA" id="ARBA00022801"/>
    </source>
</evidence>
<keyword evidence="3 6" id="KW-0378">Hydrolase</keyword>
<dbReference type="EMBL" id="WSZK01000011">
    <property type="protein sequence ID" value="MWG33863.1"/>
    <property type="molecule type" value="Genomic_DNA"/>
</dbReference>
<organism evidence="6 7">
    <name type="scientific">Halomarina oriensis</name>
    <dbReference type="NCBI Taxonomy" id="671145"/>
    <lineage>
        <taxon>Archaea</taxon>
        <taxon>Methanobacteriati</taxon>
        <taxon>Methanobacteriota</taxon>
        <taxon>Stenosarchaea group</taxon>
        <taxon>Halobacteria</taxon>
        <taxon>Halobacteriales</taxon>
        <taxon>Natronomonadaceae</taxon>
        <taxon>Halomarina</taxon>
    </lineage>
</organism>
<keyword evidence="7" id="KW-1185">Reference proteome</keyword>
<sequence length="463" mass="50694">MSTSIDTRGHDGPDVVFLHCHDLGRHLGCYGAAVETPRIDALAGESVRFTNYLAAAPTCSPSRGSLMTGRYPHRNGLMGLQHRGWELHDDEVTFPDRLRAAGYDTHLFGVQHVSADPDRVGYDHVGEESTRAHDVVDAFAETLDDRSGDDAPYFASLGFHEPHTPFRRDGVPDGTYDRYDPDTMDLPSFLPDTPDVRERLAEYRSLITGVVDPAVGRVVDLLDERGLAGETLLVVTTDHGIPFERAKATCFDAGLACALVVRPPARSSATPAPAGTVRDELLSGVDLAPTLLDLVGVEPPDRDLDGRSFAPLVTGVGEHSPRERLFAEQTWHAGLSPSRAIRTPEYKFVMNATTLVAHAGKSVEHPEGRIAPEEELYRLDADPDERENLASDLTQYDGPPHQPREEWLAAASDPNPDHVEALGRLRAALLGWMAATDDPLADGCLPLSTRERSRWRRDEQSTS</sequence>
<evidence type="ECO:0000313" key="6">
    <source>
        <dbReference type="EMBL" id="MWG33863.1"/>
    </source>
</evidence>
<dbReference type="PROSITE" id="PS00523">
    <property type="entry name" value="SULFATASE_1"/>
    <property type="match status" value="1"/>
</dbReference>
<dbReference type="Pfam" id="PF00884">
    <property type="entry name" value="Sulfatase"/>
    <property type="match status" value="1"/>
</dbReference>
<evidence type="ECO:0000256" key="1">
    <source>
        <dbReference type="ARBA" id="ARBA00008779"/>
    </source>
</evidence>
<comment type="similarity">
    <text evidence="1">Belongs to the sulfatase family.</text>
</comment>
<proteinExistence type="inferred from homology"/>
<dbReference type="GO" id="GO:0046872">
    <property type="term" value="F:metal ion binding"/>
    <property type="evidence" value="ECO:0007669"/>
    <property type="project" value="UniProtKB-KW"/>
</dbReference>
<dbReference type="RefSeq" id="WP_158203584.1">
    <property type="nucleotide sequence ID" value="NZ_WSZK01000011.1"/>
</dbReference>
<dbReference type="CDD" id="cd16027">
    <property type="entry name" value="SGSH"/>
    <property type="match status" value="1"/>
</dbReference>
<evidence type="ECO:0000256" key="4">
    <source>
        <dbReference type="ARBA" id="ARBA00022837"/>
    </source>
</evidence>
<dbReference type="GO" id="GO:0016740">
    <property type="term" value="F:transferase activity"/>
    <property type="evidence" value="ECO:0007669"/>
    <property type="project" value="UniProtKB-KW"/>
</dbReference>
<feature type="domain" description="Sulfatase N-terminal" evidence="5">
    <location>
        <begin position="13"/>
        <end position="297"/>
    </location>
</feature>
<dbReference type="InterPro" id="IPR000917">
    <property type="entry name" value="Sulfatase_N"/>
</dbReference>
<reference evidence="6 7" key="1">
    <citation type="submission" date="2019-12" db="EMBL/GenBank/DDBJ databases">
        <title>Halocatena pleomorpha gen. nov. sp. nov., an extremely halophilic archaeon of family Halobacteriaceae isolated from saltpan soil.</title>
        <authorList>
            <person name="Pal Y."/>
            <person name="Verma A."/>
            <person name="Krishnamurthi S."/>
            <person name="Kumar P."/>
        </authorList>
    </citation>
    <scope>NUCLEOTIDE SEQUENCE [LARGE SCALE GENOMIC DNA]</scope>
    <source>
        <strain evidence="6 7">JCM 16495</strain>
    </source>
</reference>
<name>A0A6B0GM89_9EURY</name>
<evidence type="ECO:0000313" key="7">
    <source>
        <dbReference type="Proteomes" id="UP000451471"/>
    </source>
</evidence>
<dbReference type="Gene3D" id="3.40.720.10">
    <property type="entry name" value="Alkaline Phosphatase, subunit A"/>
    <property type="match status" value="1"/>
</dbReference>
<dbReference type="AlphaFoldDB" id="A0A6B0GM89"/>
<accession>A0A6B0GM89</accession>
<comment type="caution">
    <text evidence="6">The sequence shown here is derived from an EMBL/GenBank/DDBJ whole genome shotgun (WGS) entry which is preliminary data.</text>
</comment>
<dbReference type="InterPro" id="IPR050738">
    <property type="entry name" value="Sulfatase"/>
</dbReference>
<keyword evidence="6" id="KW-0808">Transferase</keyword>
<protein>
    <submittedName>
        <fullName evidence="6">Sulfatase-like hydrolase/transferase</fullName>
    </submittedName>
</protein>
<gene>
    <name evidence="6" type="ORF">GQS65_05030</name>
</gene>
<keyword evidence="4" id="KW-0106">Calcium</keyword>
<dbReference type="InterPro" id="IPR024607">
    <property type="entry name" value="Sulfatase_CS"/>
</dbReference>
<dbReference type="InterPro" id="IPR017850">
    <property type="entry name" value="Alkaline_phosphatase_core_sf"/>
</dbReference>
<dbReference type="GO" id="GO:0004065">
    <property type="term" value="F:arylsulfatase activity"/>
    <property type="evidence" value="ECO:0007669"/>
    <property type="project" value="TreeGrafter"/>
</dbReference>
<evidence type="ECO:0000259" key="5">
    <source>
        <dbReference type="Pfam" id="PF00884"/>
    </source>
</evidence>
<dbReference type="OrthoDB" id="145229at2157"/>
<dbReference type="PANTHER" id="PTHR42693:SF53">
    <property type="entry name" value="ENDO-4-O-SULFATASE"/>
    <property type="match status" value="1"/>
</dbReference>
<dbReference type="PANTHER" id="PTHR42693">
    <property type="entry name" value="ARYLSULFATASE FAMILY MEMBER"/>
    <property type="match status" value="1"/>
</dbReference>